<dbReference type="InterPro" id="IPR013525">
    <property type="entry name" value="ABC2_TM"/>
</dbReference>
<evidence type="ECO:0000256" key="4">
    <source>
        <dbReference type="ARBA" id="ARBA00023136"/>
    </source>
</evidence>
<feature type="transmembrane region" description="Helical" evidence="6">
    <location>
        <begin position="155"/>
        <end position="175"/>
    </location>
</feature>
<dbReference type="PANTHER" id="PTHR43027:SF2">
    <property type="entry name" value="TRANSPORT PERMEASE PROTEIN"/>
    <property type="match status" value="1"/>
</dbReference>
<evidence type="ECO:0000313" key="9">
    <source>
        <dbReference type="Proteomes" id="UP001056455"/>
    </source>
</evidence>
<keyword evidence="5" id="KW-0046">Antibiotic resistance</keyword>
<dbReference type="EMBL" id="CP099489">
    <property type="protein sequence ID" value="USQ81347.1"/>
    <property type="molecule type" value="Genomic_DNA"/>
</dbReference>
<dbReference type="InterPro" id="IPR052902">
    <property type="entry name" value="ABC-2_transporter"/>
</dbReference>
<accession>A0ABY4YXL4</accession>
<feature type="transmembrane region" description="Helical" evidence="6">
    <location>
        <begin position="78"/>
        <end position="97"/>
    </location>
</feature>
<keyword evidence="9" id="KW-1185">Reference proteome</keyword>
<feature type="transmembrane region" description="Helical" evidence="6">
    <location>
        <begin position="182"/>
        <end position="200"/>
    </location>
</feature>
<dbReference type="PANTHER" id="PTHR43027">
    <property type="entry name" value="DOXORUBICIN RESISTANCE ABC TRANSPORTER PERMEASE PROTEIN DRRC-RELATED"/>
    <property type="match status" value="1"/>
</dbReference>
<evidence type="ECO:0000256" key="1">
    <source>
        <dbReference type="ARBA" id="ARBA00004141"/>
    </source>
</evidence>
<protein>
    <submittedName>
        <fullName evidence="8">ABC transporter permease</fullName>
    </submittedName>
</protein>
<keyword evidence="3 6" id="KW-1133">Transmembrane helix</keyword>
<evidence type="ECO:0000256" key="2">
    <source>
        <dbReference type="ARBA" id="ARBA00022692"/>
    </source>
</evidence>
<dbReference type="Pfam" id="PF12698">
    <property type="entry name" value="ABC2_membrane_3"/>
    <property type="match status" value="1"/>
</dbReference>
<dbReference type="PIRSF" id="PIRSF006648">
    <property type="entry name" value="DrrB"/>
    <property type="match status" value="1"/>
</dbReference>
<organism evidence="8 9">
    <name type="scientific">Ornithinimicrobium faecis</name>
    <dbReference type="NCBI Taxonomy" id="2934158"/>
    <lineage>
        <taxon>Bacteria</taxon>
        <taxon>Bacillati</taxon>
        <taxon>Actinomycetota</taxon>
        <taxon>Actinomycetes</taxon>
        <taxon>Micrococcales</taxon>
        <taxon>Ornithinimicrobiaceae</taxon>
        <taxon>Ornithinimicrobium</taxon>
    </lineage>
</organism>
<dbReference type="RefSeq" id="WP_252594766.1">
    <property type="nucleotide sequence ID" value="NZ_CP099489.1"/>
</dbReference>
<feature type="domain" description="ABC-2 type transporter transmembrane" evidence="7">
    <location>
        <begin position="66"/>
        <end position="259"/>
    </location>
</feature>
<dbReference type="Proteomes" id="UP001056455">
    <property type="component" value="Chromosome"/>
</dbReference>
<name>A0ABY4YXL4_9MICO</name>
<evidence type="ECO:0000256" key="6">
    <source>
        <dbReference type="SAM" id="Phobius"/>
    </source>
</evidence>
<feature type="transmembrane region" description="Helical" evidence="6">
    <location>
        <begin position="39"/>
        <end position="58"/>
    </location>
</feature>
<keyword evidence="4 6" id="KW-0472">Membrane</keyword>
<evidence type="ECO:0000259" key="7">
    <source>
        <dbReference type="Pfam" id="PF12698"/>
    </source>
</evidence>
<evidence type="ECO:0000313" key="8">
    <source>
        <dbReference type="EMBL" id="USQ81347.1"/>
    </source>
</evidence>
<evidence type="ECO:0000256" key="5">
    <source>
        <dbReference type="ARBA" id="ARBA00023251"/>
    </source>
</evidence>
<dbReference type="InterPro" id="IPR000412">
    <property type="entry name" value="ABC_2_transport"/>
</dbReference>
<feature type="transmembrane region" description="Helical" evidence="6">
    <location>
        <begin position="117"/>
        <end position="143"/>
    </location>
</feature>
<sequence>MTTATATAPLARPLSPVRSLLTMTGLETRLLTREWAPMLFAFIFPPMMMLVLAGVFAADDGEEFLHLNGTDYYIATYLGVPMAAVALIGLPVALAGYRERGVLRRLSASGVSRLTVIGSQVLVTALLVVIGAALVLAVAAPVYGLPEVQNLGGVIGAFALGAAMMLVLGVALGLLVSTARSAQALGLLLFMPMWLLGGGGPPAGVMTGPMQTISDFLPLTPVTTAVRESWLVGGDVSGPLLQAAAWLVGGLVLVALLLWRCGRE</sequence>
<feature type="transmembrane region" description="Helical" evidence="6">
    <location>
        <begin position="240"/>
        <end position="259"/>
    </location>
</feature>
<evidence type="ECO:0000256" key="3">
    <source>
        <dbReference type="ARBA" id="ARBA00022989"/>
    </source>
</evidence>
<reference evidence="8" key="1">
    <citation type="submission" date="2022-06" db="EMBL/GenBank/DDBJ databases">
        <title>Ornithinimicrobium HY1793.</title>
        <authorList>
            <person name="Huang Y."/>
        </authorList>
    </citation>
    <scope>NUCLEOTIDE SEQUENCE</scope>
    <source>
        <strain evidence="8">HY1793</strain>
    </source>
</reference>
<proteinExistence type="predicted"/>
<keyword evidence="2 6" id="KW-0812">Transmembrane</keyword>
<comment type="subcellular location">
    <subcellularLocation>
        <location evidence="1">Membrane</location>
        <topology evidence="1">Multi-pass membrane protein</topology>
    </subcellularLocation>
</comment>
<gene>
    <name evidence="8" type="ORF">NF556_06785</name>
</gene>